<keyword evidence="8" id="KW-0520">NAD</keyword>
<dbReference type="SUPFAM" id="SSF51905">
    <property type="entry name" value="FAD/NAD(P)-binding domain"/>
    <property type="match status" value="1"/>
</dbReference>
<dbReference type="InterPro" id="IPR041364">
    <property type="entry name" value="Rbx-bd"/>
</dbReference>
<evidence type="ECO:0000256" key="7">
    <source>
        <dbReference type="ARBA" id="ARBA00023002"/>
    </source>
</evidence>
<dbReference type="InterPro" id="IPR023753">
    <property type="entry name" value="FAD/NAD-binding_dom"/>
</dbReference>
<dbReference type="PANTHER" id="PTHR43429:SF3">
    <property type="entry name" value="NITRITE REDUCTASE [NAD(P)H]"/>
    <property type="match status" value="1"/>
</dbReference>
<evidence type="ECO:0000259" key="10">
    <source>
        <dbReference type="Pfam" id="PF18113"/>
    </source>
</evidence>
<keyword evidence="5" id="KW-0285">Flavoprotein</keyword>
<proteinExistence type="inferred from homology"/>
<comment type="cofactor">
    <cofactor evidence="1">
        <name>FAD</name>
        <dbReference type="ChEBI" id="CHEBI:57692"/>
    </cofactor>
</comment>
<dbReference type="Gene3D" id="3.30.390.120">
    <property type="match status" value="1"/>
</dbReference>
<keyword evidence="4" id="KW-0963">Cytoplasm</keyword>
<dbReference type="Proteomes" id="UP000316649">
    <property type="component" value="Unassembled WGS sequence"/>
</dbReference>
<evidence type="ECO:0000313" key="11">
    <source>
        <dbReference type="EMBL" id="TVO75180.1"/>
    </source>
</evidence>
<evidence type="ECO:0000256" key="3">
    <source>
        <dbReference type="ARBA" id="ARBA00006442"/>
    </source>
</evidence>
<dbReference type="GO" id="GO:0016491">
    <property type="term" value="F:oxidoreductase activity"/>
    <property type="evidence" value="ECO:0007669"/>
    <property type="project" value="UniProtKB-KW"/>
</dbReference>
<dbReference type="InterPro" id="IPR050260">
    <property type="entry name" value="FAD-bd_OxRdtase"/>
</dbReference>
<comment type="similarity">
    <text evidence="3">Belongs to the FAD-dependent oxidoreductase family.</text>
</comment>
<name>A0A557SCN3_9GAMM</name>
<evidence type="ECO:0000256" key="8">
    <source>
        <dbReference type="ARBA" id="ARBA00023027"/>
    </source>
</evidence>
<dbReference type="GO" id="GO:0005737">
    <property type="term" value="C:cytoplasm"/>
    <property type="evidence" value="ECO:0007669"/>
    <property type="project" value="UniProtKB-SubCell"/>
</dbReference>
<evidence type="ECO:0000313" key="12">
    <source>
        <dbReference type="Proteomes" id="UP000316649"/>
    </source>
</evidence>
<evidence type="ECO:0000259" key="9">
    <source>
        <dbReference type="Pfam" id="PF07992"/>
    </source>
</evidence>
<dbReference type="Gene3D" id="3.50.50.60">
    <property type="entry name" value="FAD/NAD(P)-binding domain"/>
    <property type="match status" value="2"/>
</dbReference>
<evidence type="ECO:0000256" key="4">
    <source>
        <dbReference type="ARBA" id="ARBA00022490"/>
    </source>
</evidence>
<accession>A0A557SCN3</accession>
<dbReference type="AlphaFoldDB" id="A0A557SCN3"/>
<evidence type="ECO:0000256" key="5">
    <source>
        <dbReference type="ARBA" id="ARBA00022630"/>
    </source>
</evidence>
<dbReference type="Pfam" id="PF18113">
    <property type="entry name" value="Rbx_binding"/>
    <property type="match status" value="1"/>
</dbReference>
<dbReference type="OrthoDB" id="9808980at2"/>
<sequence length="376" mass="39678">MSIVIIGTGMAGYSLAREIRKIDSEVPLVLITADNGYAYPKPALSNALIQGKQPEQIISADAATMAERLNAVIHTHTRVTTVDGDAHSLETDTAGTVHYDKLVLATGARPIRLPFKGDAADDLLSVNDIEEYTQFRTKIEKAERVAIIGPGLIGCEFANDLAVSGRAITLIGPDPYPISTLLPEAAGKALQQGLSDIGIKWQLGTVAESINHAENGYELTLANGDKVQADVMLSAIGLKPDVKLAEVTGLKTERGIVTDRFLATSQPDIYALGDCAEVEGQNLPFVMPLMIGARALAKTLTGTPSEVVYPAMPVTIKTPAHPIVVAPAPRGTEGGWEIEAATQGTKCLFKSADGTLLGFALTGEAVEEKAALLKAM</sequence>
<comment type="subcellular location">
    <subcellularLocation>
        <location evidence="2">Cytoplasm</location>
    </subcellularLocation>
</comment>
<dbReference type="RefSeq" id="WP_144358753.1">
    <property type="nucleotide sequence ID" value="NZ_VMNH01000009.1"/>
</dbReference>
<keyword evidence="12" id="KW-1185">Reference proteome</keyword>
<dbReference type="PRINTS" id="PR00411">
    <property type="entry name" value="PNDRDTASEI"/>
</dbReference>
<gene>
    <name evidence="11" type="ORF">FHP88_09200</name>
</gene>
<protein>
    <submittedName>
        <fullName evidence="11">FAD-dependent oxidoreductase</fullName>
    </submittedName>
</protein>
<dbReference type="InterPro" id="IPR036188">
    <property type="entry name" value="FAD/NAD-bd_sf"/>
</dbReference>
<dbReference type="Pfam" id="PF07992">
    <property type="entry name" value="Pyr_redox_2"/>
    <property type="match status" value="1"/>
</dbReference>
<evidence type="ECO:0000256" key="6">
    <source>
        <dbReference type="ARBA" id="ARBA00022827"/>
    </source>
</evidence>
<feature type="domain" description="FAD/NAD(P)-binding" evidence="9">
    <location>
        <begin position="2"/>
        <end position="277"/>
    </location>
</feature>
<evidence type="ECO:0000256" key="2">
    <source>
        <dbReference type="ARBA" id="ARBA00004496"/>
    </source>
</evidence>
<comment type="caution">
    <text evidence="11">The sequence shown here is derived from an EMBL/GenBank/DDBJ whole genome shotgun (WGS) entry which is preliminary data.</text>
</comment>
<feature type="domain" description="Rubredoxin binding" evidence="10">
    <location>
        <begin position="306"/>
        <end position="376"/>
    </location>
</feature>
<keyword evidence="6" id="KW-0274">FAD</keyword>
<evidence type="ECO:0000256" key="1">
    <source>
        <dbReference type="ARBA" id="ARBA00001974"/>
    </source>
</evidence>
<reference evidence="11 12" key="1">
    <citation type="submission" date="2019-07" db="EMBL/GenBank/DDBJ databases">
        <title>The pathways for chlorine oxyanion respiration interact through the shared metabolite chlorate.</title>
        <authorList>
            <person name="Barnum T.P."/>
            <person name="Cheng Y."/>
            <person name="Hill K.A."/>
            <person name="Lucas L.N."/>
            <person name="Carlson H.K."/>
            <person name="Coates J.D."/>
        </authorList>
    </citation>
    <scope>NUCLEOTIDE SEQUENCE [LARGE SCALE GENOMIC DNA]</scope>
    <source>
        <strain evidence="11 12">BK-1</strain>
    </source>
</reference>
<organism evidence="11 12">
    <name type="scientific">Sedimenticola selenatireducens</name>
    <dbReference type="NCBI Taxonomy" id="191960"/>
    <lineage>
        <taxon>Bacteria</taxon>
        <taxon>Pseudomonadati</taxon>
        <taxon>Pseudomonadota</taxon>
        <taxon>Gammaproteobacteria</taxon>
        <taxon>Chromatiales</taxon>
        <taxon>Sedimenticolaceae</taxon>
        <taxon>Sedimenticola</taxon>
    </lineage>
</organism>
<dbReference type="PANTHER" id="PTHR43429">
    <property type="entry name" value="PYRIDINE NUCLEOTIDE-DISULFIDE OXIDOREDUCTASE DOMAIN-CONTAINING"/>
    <property type="match status" value="1"/>
</dbReference>
<keyword evidence="7" id="KW-0560">Oxidoreductase</keyword>
<dbReference type="EMBL" id="VMNH01000009">
    <property type="protein sequence ID" value="TVO75180.1"/>
    <property type="molecule type" value="Genomic_DNA"/>
</dbReference>
<dbReference type="PRINTS" id="PR00368">
    <property type="entry name" value="FADPNR"/>
</dbReference>